<organism evidence="2 3">
    <name type="scientific">Kriegella aquimaris</name>
    <dbReference type="NCBI Taxonomy" id="192904"/>
    <lineage>
        <taxon>Bacteria</taxon>
        <taxon>Pseudomonadati</taxon>
        <taxon>Bacteroidota</taxon>
        <taxon>Flavobacteriia</taxon>
        <taxon>Flavobacteriales</taxon>
        <taxon>Flavobacteriaceae</taxon>
        <taxon>Kriegella</taxon>
    </lineage>
</organism>
<dbReference type="Gene3D" id="1.25.40.10">
    <property type="entry name" value="Tetratricopeptide repeat domain"/>
    <property type="match status" value="2"/>
</dbReference>
<dbReference type="RefSeq" id="WP_089891199.1">
    <property type="nucleotide sequence ID" value="NZ_FNGV01000007.1"/>
</dbReference>
<dbReference type="EMBL" id="FNGV01000007">
    <property type="protein sequence ID" value="SDM31781.1"/>
    <property type="molecule type" value="Genomic_DNA"/>
</dbReference>
<proteinExistence type="predicted"/>
<dbReference type="OrthoDB" id="9778494at2"/>
<accession>A0A1G9S8T9</accession>
<sequence length="578" mass="64503">MKKITSVTAIMFLVAIAVLIYAVVATKTPNIKPDKTLLAYNFVKCTPAKFLLTDVDTTKQISPLFNNLGNLNFTISTKNERAQAFFNQGLKLSYAFNHAEAHRSFMEASRLDPNHAMTYWGQAFTLGPNINDPQPDDDRKQKYNEAMAMANKLAFSATPKERALIKALSARYSEDLSKDVAELNMSYMEEMTKVAKKYPEDANIQILYAAAVMNTVPWNYWDKDGKPSPNIKEAKAALEKAMELEPENPGGHHYFIHMVELPYPDLGVPSADKLSSLMPGAGHIVHMPSHIYIRVGRYKDAVTVNQAAILADEDYISQCFAQGLYPLAYYPHNIHFLWSSASLLGSSQVAIDAANKTAEKVPAAELVQIPFLQDFASTPLLAYTRFGKWDEILSIPAPSEEIKHVNLIRHYARGMAFIRKGNINEAEEELNAIKALKNDPELEDLVATANNSSASIARIAHDIIAGELAALKGDLPSAIEHLENAVINEDKLVYTEPAAWHIPTRQNLGAVLMKAEKYEEAEKIYKEDLSVLRQNGWSLMGLYNSYIAQGKTSEAEKIKKEFNKAWEEADITIYDPVL</sequence>
<dbReference type="PANTHER" id="PTHR45588">
    <property type="entry name" value="TPR DOMAIN-CONTAINING PROTEIN"/>
    <property type="match status" value="1"/>
</dbReference>
<protein>
    <recommendedName>
        <fullName evidence="4">Tetratricopeptide repeat-containing protein</fullName>
    </recommendedName>
</protein>
<dbReference type="SMART" id="SM00028">
    <property type="entry name" value="TPR"/>
    <property type="match status" value="3"/>
</dbReference>
<dbReference type="InterPro" id="IPR019734">
    <property type="entry name" value="TPR_rpt"/>
</dbReference>
<evidence type="ECO:0000313" key="3">
    <source>
        <dbReference type="Proteomes" id="UP000199440"/>
    </source>
</evidence>
<keyword evidence="1" id="KW-0802">TPR repeat</keyword>
<evidence type="ECO:0008006" key="4">
    <source>
        <dbReference type="Google" id="ProtNLM"/>
    </source>
</evidence>
<gene>
    <name evidence="2" type="ORF">SAMN04488514_107162</name>
</gene>
<reference evidence="3" key="1">
    <citation type="submission" date="2016-10" db="EMBL/GenBank/DDBJ databases">
        <authorList>
            <person name="Varghese N."/>
            <person name="Submissions S."/>
        </authorList>
    </citation>
    <scope>NUCLEOTIDE SEQUENCE [LARGE SCALE GENOMIC DNA]</scope>
    <source>
        <strain evidence="3">DSM 19886</strain>
    </source>
</reference>
<dbReference type="Proteomes" id="UP000199440">
    <property type="component" value="Unassembled WGS sequence"/>
</dbReference>
<dbReference type="PANTHER" id="PTHR45588:SF1">
    <property type="entry name" value="WW DOMAIN-CONTAINING PROTEIN"/>
    <property type="match status" value="1"/>
</dbReference>
<keyword evidence="3" id="KW-1185">Reference proteome</keyword>
<dbReference type="PROSITE" id="PS50005">
    <property type="entry name" value="TPR"/>
    <property type="match status" value="1"/>
</dbReference>
<dbReference type="AlphaFoldDB" id="A0A1G9S8T9"/>
<dbReference type="Pfam" id="PF13176">
    <property type="entry name" value="TPR_7"/>
    <property type="match status" value="1"/>
</dbReference>
<feature type="repeat" description="TPR" evidence="1">
    <location>
        <begin position="82"/>
        <end position="115"/>
    </location>
</feature>
<name>A0A1G9S8T9_9FLAO</name>
<dbReference type="STRING" id="192904.SAMN04488514_107162"/>
<evidence type="ECO:0000313" key="2">
    <source>
        <dbReference type="EMBL" id="SDM31781.1"/>
    </source>
</evidence>
<dbReference type="InterPro" id="IPR011990">
    <property type="entry name" value="TPR-like_helical_dom_sf"/>
</dbReference>
<evidence type="ECO:0000256" key="1">
    <source>
        <dbReference type="PROSITE-ProRule" id="PRU00339"/>
    </source>
</evidence>
<dbReference type="SUPFAM" id="SSF48452">
    <property type="entry name" value="TPR-like"/>
    <property type="match status" value="2"/>
</dbReference>